<reference evidence="4 5" key="1">
    <citation type="submission" date="2018-06" db="EMBL/GenBank/DDBJ databases">
        <authorList>
            <consortium name="Pathogen Informatics"/>
            <person name="Doyle S."/>
        </authorList>
    </citation>
    <scope>NUCLEOTIDE SEQUENCE [LARGE SCALE GENOMIC DNA]</scope>
    <source>
        <strain evidence="4 5">NCTC10254</strain>
    </source>
</reference>
<feature type="region of interest" description="Disordered" evidence="2">
    <location>
        <begin position="13"/>
        <end position="36"/>
    </location>
</feature>
<name>A0A3S4YD52_9CORY</name>
<feature type="domain" description="CsbD-like" evidence="3">
    <location>
        <begin position="2"/>
        <end position="47"/>
    </location>
</feature>
<comment type="similarity">
    <text evidence="1">Belongs to the UPF0337 (CsbD) family.</text>
</comment>
<evidence type="ECO:0000313" key="4">
    <source>
        <dbReference type="EMBL" id="SPW24305.1"/>
    </source>
</evidence>
<dbReference type="Pfam" id="PF05532">
    <property type="entry name" value="CsbD"/>
    <property type="match status" value="1"/>
</dbReference>
<dbReference type="InterPro" id="IPR036629">
    <property type="entry name" value="YjbJ_sf"/>
</dbReference>
<accession>A0A3S4YD52</accession>
<dbReference type="Proteomes" id="UP000249886">
    <property type="component" value="Unassembled WGS sequence"/>
</dbReference>
<protein>
    <submittedName>
        <fullName evidence="4">CsbD family protein probably involved in stress response</fullName>
    </submittedName>
</protein>
<dbReference type="InterPro" id="IPR008462">
    <property type="entry name" value="CsbD"/>
</dbReference>
<dbReference type="GeneID" id="84572906"/>
<dbReference type="EMBL" id="UARK01000001">
    <property type="protein sequence ID" value="SPW24305.1"/>
    <property type="molecule type" value="Genomic_DNA"/>
</dbReference>
<comment type="caution">
    <text evidence="4">The sequence shown here is derived from an EMBL/GenBank/DDBJ whole genome shotgun (WGS) entry which is preliminary data.</text>
</comment>
<evidence type="ECO:0000259" key="3">
    <source>
        <dbReference type="Pfam" id="PF05532"/>
    </source>
</evidence>
<proteinExistence type="inferred from homology"/>
<dbReference type="RefSeq" id="WP_005519316.1">
    <property type="nucleotide sequence ID" value="NZ_CAJPQJ010000040.1"/>
</dbReference>
<dbReference type="Gene3D" id="1.10.1470.10">
    <property type="entry name" value="YjbJ"/>
    <property type="match status" value="1"/>
</dbReference>
<dbReference type="SUPFAM" id="SSF69047">
    <property type="entry name" value="Hypothetical protein YjbJ"/>
    <property type="match status" value="1"/>
</dbReference>
<evidence type="ECO:0000256" key="2">
    <source>
        <dbReference type="SAM" id="MobiDB-lite"/>
    </source>
</evidence>
<dbReference type="AlphaFoldDB" id="A0A3S4YD52"/>
<gene>
    <name evidence="4" type="ORF">NCTC10254_00679</name>
</gene>
<evidence type="ECO:0000256" key="1">
    <source>
        <dbReference type="ARBA" id="ARBA00009129"/>
    </source>
</evidence>
<sequence>MGAFDEIKGKAKEAAGKVTGNERLEDEGKADQVKSDVADAVKDGANKVVGSFKDDSDK</sequence>
<evidence type="ECO:0000313" key="5">
    <source>
        <dbReference type="Proteomes" id="UP000249886"/>
    </source>
</evidence>
<organism evidence="4 5">
    <name type="scientific">Corynebacterium matruchotii</name>
    <dbReference type="NCBI Taxonomy" id="43768"/>
    <lineage>
        <taxon>Bacteria</taxon>
        <taxon>Bacillati</taxon>
        <taxon>Actinomycetota</taxon>
        <taxon>Actinomycetes</taxon>
        <taxon>Mycobacteriales</taxon>
        <taxon>Corynebacteriaceae</taxon>
        <taxon>Corynebacterium</taxon>
    </lineage>
</organism>